<name>A0ABT4AQQ7_9ACTN</name>
<keyword evidence="6" id="KW-1185">Reference proteome</keyword>
<dbReference type="PANTHER" id="PTHR30055">
    <property type="entry name" value="HTH-TYPE TRANSCRIPTIONAL REGULATOR RUTR"/>
    <property type="match status" value="1"/>
</dbReference>
<evidence type="ECO:0000256" key="2">
    <source>
        <dbReference type="ARBA" id="ARBA00023125"/>
    </source>
</evidence>
<keyword evidence="2" id="KW-0238">DNA-binding</keyword>
<evidence type="ECO:0000313" key="5">
    <source>
        <dbReference type="EMBL" id="MCY1136584.1"/>
    </source>
</evidence>
<evidence type="ECO:0000256" key="1">
    <source>
        <dbReference type="ARBA" id="ARBA00023015"/>
    </source>
</evidence>
<dbReference type="InterPro" id="IPR001647">
    <property type="entry name" value="HTH_TetR"/>
</dbReference>
<evidence type="ECO:0000256" key="3">
    <source>
        <dbReference type="ARBA" id="ARBA00023163"/>
    </source>
</evidence>
<dbReference type="RefSeq" id="WP_267560340.1">
    <property type="nucleotide sequence ID" value="NZ_JAPNTZ010000001.1"/>
</dbReference>
<keyword evidence="3" id="KW-0804">Transcription</keyword>
<dbReference type="InterPro" id="IPR050109">
    <property type="entry name" value="HTH-type_TetR-like_transc_reg"/>
</dbReference>
<gene>
    <name evidence="5" type="ORF">OWR29_01140</name>
</gene>
<proteinExistence type="predicted"/>
<dbReference type="EMBL" id="JAPNTZ010000001">
    <property type="protein sequence ID" value="MCY1136584.1"/>
    <property type="molecule type" value="Genomic_DNA"/>
</dbReference>
<dbReference type="SUPFAM" id="SSF46689">
    <property type="entry name" value="Homeodomain-like"/>
    <property type="match status" value="1"/>
</dbReference>
<comment type="caution">
    <text evidence="5">The sequence shown here is derived from an EMBL/GenBank/DDBJ whole genome shotgun (WGS) entry which is preliminary data.</text>
</comment>
<sequence>MARSESARTALLDAAERLFAESGTAPVSDRRVGEAAGNANHSAVRYHFGGRDGLLRALISRHLDAVLEHRPAKTAKTESVLEDVRSFVMPSMQVLAALPRPSWRARFLGQALHDPAALPLIVELSDDRPDQLRIRRSMVTHLKHLDRTVVAGRTRLITRIITSTAADVEGRAERDGSDPQWLAVGDFLADAIAGMLTAPVTPTGRPVPPHLA</sequence>
<keyword evidence="1" id="KW-0805">Transcription regulation</keyword>
<reference evidence="5" key="1">
    <citation type="submission" date="2022-11" db="EMBL/GenBank/DDBJ databases">
        <authorList>
            <person name="Somphong A."/>
            <person name="Phongsopitanun W."/>
        </authorList>
    </citation>
    <scope>NUCLEOTIDE SEQUENCE</scope>
    <source>
        <strain evidence="5">Pm04-4</strain>
    </source>
</reference>
<dbReference type="Proteomes" id="UP001151002">
    <property type="component" value="Unassembled WGS sequence"/>
</dbReference>
<evidence type="ECO:0000313" key="6">
    <source>
        <dbReference type="Proteomes" id="UP001151002"/>
    </source>
</evidence>
<dbReference type="PANTHER" id="PTHR30055:SF234">
    <property type="entry name" value="HTH-TYPE TRANSCRIPTIONAL REGULATOR BETI"/>
    <property type="match status" value="1"/>
</dbReference>
<accession>A0ABT4AQQ7</accession>
<dbReference type="Pfam" id="PF00440">
    <property type="entry name" value="TetR_N"/>
    <property type="match status" value="1"/>
</dbReference>
<organism evidence="5 6">
    <name type="scientific">Paractinoplanes pyxinae</name>
    <dbReference type="NCBI Taxonomy" id="2997416"/>
    <lineage>
        <taxon>Bacteria</taxon>
        <taxon>Bacillati</taxon>
        <taxon>Actinomycetota</taxon>
        <taxon>Actinomycetes</taxon>
        <taxon>Micromonosporales</taxon>
        <taxon>Micromonosporaceae</taxon>
        <taxon>Paractinoplanes</taxon>
    </lineage>
</organism>
<dbReference type="Gene3D" id="1.10.357.10">
    <property type="entry name" value="Tetracycline Repressor, domain 2"/>
    <property type="match status" value="1"/>
</dbReference>
<dbReference type="InterPro" id="IPR009057">
    <property type="entry name" value="Homeodomain-like_sf"/>
</dbReference>
<feature type="domain" description="HTH tetR-type" evidence="4">
    <location>
        <begin position="11"/>
        <end position="58"/>
    </location>
</feature>
<protein>
    <submittedName>
        <fullName evidence="5">Helix-turn-helix domain containing protein</fullName>
    </submittedName>
</protein>
<evidence type="ECO:0000259" key="4">
    <source>
        <dbReference type="Pfam" id="PF00440"/>
    </source>
</evidence>